<keyword evidence="13" id="KW-1185">Reference proteome</keyword>
<accession>A0AAV8S7G1</accession>
<dbReference type="InterPro" id="IPR036396">
    <property type="entry name" value="Cyt_P450_sf"/>
</dbReference>
<dbReference type="Pfam" id="PF00067">
    <property type="entry name" value="p450"/>
    <property type="match status" value="1"/>
</dbReference>
<feature type="binding site" description="axial binding residue" evidence="9">
    <location>
        <position position="444"/>
    </location>
    <ligand>
        <name>heme</name>
        <dbReference type="ChEBI" id="CHEBI:30413"/>
    </ligand>
    <ligandPart>
        <name>Fe</name>
        <dbReference type="ChEBI" id="CHEBI:18248"/>
    </ligandPart>
</feature>
<dbReference type="PRINTS" id="PR00463">
    <property type="entry name" value="EP450I"/>
</dbReference>
<feature type="transmembrane region" description="Helical" evidence="11">
    <location>
        <begin position="6"/>
        <end position="24"/>
    </location>
</feature>
<dbReference type="SUPFAM" id="SSF48264">
    <property type="entry name" value="Cytochrome P450"/>
    <property type="match status" value="1"/>
</dbReference>
<keyword evidence="6 9" id="KW-0408">Iron</keyword>
<evidence type="ECO:0000313" key="13">
    <source>
        <dbReference type="Proteomes" id="UP001159364"/>
    </source>
</evidence>
<dbReference type="EMBL" id="JAIWQS010000047">
    <property type="protein sequence ID" value="KAJ8747976.1"/>
    <property type="molecule type" value="Genomic_DNA"/>
</dbReference>
<evidence type="ECO:0000256" key="7">
    <source>
        <dbReference type="ARBA" id="ARBA00023033"/>
    </source>
</evidence>
<dbReference type="GO" id="GO:0016705">
    <property type="term" value="F:oxidoreductase activity, acting on paired donors, with incorporation or reduction of molecular oxygen"/>
    <property type="evidence" value="ECO:0007669"/>
    <property type="project" value="InterPro"/>
</dbReference>
<evidence type="ECO:0000256" key="4">
    <source>
        <dbReference type="ARBA" id="ARBA00022723"/>
    </source>
</evidence>
<reference evidence="12 13" key="1">
    <citation type="submission" date="2021-09" db="EMBL/GenBank/DDBJ databases">
        <title>Genomic insights and catalytic innovation underlie evolution of tropane alkaloids biosynthesis.</title>
        <authorList>
            <person name="Wang Y.-J."/>
            <person name="Tian T."/>
            <person name="Huang J.-P."/>
            <person name="Huang S.-X."/>
        </authorList>
    </citation>
    <scope>NUCLEOTIDE SEQUENCE [LARGE SCALE GENOMIC DNA]</scope>
    <source>
        <strain evidence="12">KIB-2018</strain>
        <tissue evidence="12">Leaf</tissue>
    </source>
</reference>
<evidence type="ECO:0000256" key="1">
    <source>
        <dbReference type="ARBA" id="ARBA00004370"/>
    </source>
</evidence>
<evidence type="ECO:0008006" key="14">
    <source>
        <dbReference type="Google" id="ProtNLM"/>
    </source>
</evidence>
<name>A0AAV8S7G1_9ROSI</name>
<dbReference type="PANTHER" id="PTHR47947">
    <property type="entry name" value="CYTOCHROME P450 82C3-RELATED"/>
    <property type="match status" value="1"/>
</dbReference>
<dbReference type="InterPro" id="IPR001128">
    <property type="entry name" value="Cyt_P450"/>
</dbReference>
<comment type="subcellular location">
    <subcellularLocation>
        <location evidence="1">Membrane</location>
    </subcellularLocation>
</comment>
<dbReference type="PRINTS" id="PR00385">
    <property type="entry name" value="P450"/>
</dbReference>
<dbReference type="InterPro" id="IPR050651">
    <property type="entry name" value="Plant_Cytochrome_P450_Monoox"/>
</dbReference>
<evidence type="ECO:0000256" key="10">
    <source>
        <dbReference type="RuleBase" id="RU000461"/>
    </source>
</evidence>
<dbReference type="InterPro" id="IPR017972">
    <property type="entry name" value="Cyt_P450_CS"/>
</dbReference>
<evidence type="ECO:0000256" key="6">
    <source>
        <dbReference type="ARBA" id="ARBA00023004"/>
    </source>
</evidence>
<keyword evidence="5 10" id="KW-0560">Oxidoreductase</keyword>
<dbReference type="PANTHER" id="PTHR47947:SF20">
    <property type="entry name" value="CYTOCHROME P450 FAMILY PROTEIN"/>
    <property type="match status" value="1"/>
</dbReference>
<dbReference type="Proteomes" id="UP001159364">
    <property type="component" value="Unassembled WGS sequence"/>
</dbReference>
<dbReference type="GO" id="GO:0005506">
    <property type="term" value="F:iron ion binding"/>
    <property type="evidence" value="ECO:0007669"/>
    <property type="project" value="InterPro"/>
</dbReference>
<organism evidence="12 13">
    <name type="scientific">Erythroxylum novogranatense</name>
    <dbReference type="NCBI Taxonomy" id="1862640"/>
    <lineage>
        <taxon>Eukaryota</taxon>
        <taxon>Viridiplantae</taxon>
        <taxon>Streptophyta</taxon>
        <taxon>Embryophyta</taxon>
        <taxon>Tracheophyta</taxon>
        <taxon>Spermatophyta</taxon>
        <taxon>Magnoliopsida</taxon>
        <taxon>eudicotyledons</taxon>
        <taxon>Gunneridae</taxon>
        <taxon>Pentapetalae</taxon>
        <taxon>rosids</taxon>
        <taxon>fabids</taxon>
        <taxon>Malpighiales</taxon>
        <taxon>Erythroxylaceae</taxon>
        <taxon>Erythroxylum</taxon>
    </lineage>
</organism>
<keyword evidence="7 10" id="KW-0503">Monooxygenase</keyword>
<evidence type="ECO:0000256" key="11">
    <source>
        <dbReference type="SAM" id="Phobius"/>
    </source>
</evidence>
<evidence type="ECO:0000256" key="2">
    <source>
        <dbReference type="ARBA" id="ARBA00010617"/>
    </source>
</evidence>
<keyword evidence="11" id="KW-1133">Transmembrane helix</keyword>
<comment type="similarity">
    <text evidence="2 10">Belongs to the cytochrome P450 family.</text>
</comment>
<evidence type="ECO:0000256" key="5">
    <source>
        <dbReference type="ARBA" id="ARBA00023002"/>
    </source>
</evidence>
<dbReference type="GO" id="GO:0004497">
    <property type="term" value="F:monooxygenase activity"/>
    <property type="evidence" value="ECO:0007669"/>
    <property type="project" value="UniProtKB-KW"/>
</dbReference>
<dbReference type="CDD" id="cd20653">
    <property type="entry name" value="CYP81"/>
    <property type="match status" value="1"/>
</dbReference>
<dbReference type="GO" id="GO:0020037">
    <property type="term" value="F:heme binding"/>
    <property type="evidence" value="ECO:0007669"/>
    <property type="project" value="InterPro"/>
</dbReference>
<dbReference type="AlphaFoldDB" id="A0AAV8S7G1"/>
<dbReference type="PROSITE" id="PS00086">
    <property type="entry name" value="CYTOCHROME_P450"/>
    <property type="match status" value="1"/>
</dbReference>
<evidence type="ECO:0000256" key="3">
    <source>
        <dbReference type="ARBA" id="ARBA00022617"/>
    </source>
</evidence>
<keyword evidence="3 9" id="KW-0349">Heme</keyword>
<evidence type="ECO:0000256" key="9">
    <source>
        <dbReference type="PIRSR" id="PIRSR602401-1"/>
    </source>
</evidence>
<gene>
    <name evidence="12" type="ORF">K2173_012949</name>
</gene>
<comment type="caution">
    <text evidence="12">The sequence shown here is derived from an EMBL/GenBank/DDBJ whole genome shotgun (WGS) entry which is preliminary data.</text>
</comment>
<keyword evidence="4 9" id="KW-0479">Metal-binding</keyword>
<comment type="cofactor">
    <cofactor evidence="9">
        <name>heme</name>
        <dbReference type="ChEBI" id="CHEBI:30413"/>
    </cofactor>
</comment>
<evidence type="ECO:0000313" key="12">
    <source>
        <dbReference type="EMBL" id="KAJ8747976.1"/>
    </source>
</evidence>
<dbReference type="Gene3D" id="1.10.630.10">
    <property type="entry name" value="Cytochrome P450"/>
    <property type="match status" value="1"/>
</dbReference>
<keyword evidence="8 11" id="KW-0472">Membrane</keyword>
<sequence>MEIAHFFNLSLLSFFILLALKFTINKLSSPRKLPPSPPARPIIGHLHLLRQPVHRSLHELSLKYGEILFLRYGSRKVLLVSSISAAEECFTKHDLVFANRPQSLAGKHLNYNSTTMGFSSYGDHWRNLRRLTTVELFSTSRLGMLSGIRTEEVWLLLKQLFGDCLINGTTRVDMTSQLTELVFNIVMRTIAGKRYYGMEANNEEAREFQNIIRDMESLRGSSNLSDYFAVLRWVDYGGVEERMKALMKKMDRFLQDLVEEHRRKKSVSPSTKQEKCLTLIDVMLSLKETEPGFYTDETIKGVIQTTLTAGTQTSVATMEWAMSLLLNNPEALQKAFDEIKVVIGQNRLLDEQDLPKLNFLQNIINETFRLFPPAPLLLPHESSEDSTVSGFFVPKGTMLLVNTWSMNRDPKQWEAPEHFFPERFHDAEGTGYKLLPFGAGRRACPGAGLAKRVIGLTLGLLIQCFEWERVSKVKIDMTEGTGLTMPRARRLEAVCRLRNDMIKVLSTL</sequence>
<evidence type="ECO:0000256" key="8">
    <source>
        <dbReference type="ARBA" id="ARBA00023136"/>
    </source>
</evidence>
<proteinExistence type="inferred from homology"/>
<keyword evidence="11" id="KW-0812">Transmembrane</keyword>
<dbReference type="FunFam" id="1.10.630.10:FF:000023">
    <property type="entry name" value="Cytochrome P450 family protein"/>
    <property type="match status" value="1"/>
</dbReference>
<dbReference type="InterPro" id="IPR002401">
    <property type="entry name" value="Cyt_P450_E_grp-I"/>
</dbReference>
<dbReference type="GO" id="GO:0016020">
    <property type="term" value="C:membrane"/>
    <property type="evidence" value="ECO:0007669"/>
    <property type="project" value="UniProtKB-SubCell"/>
</dbReference>
<protein>
    <recommendedName>
        <fullName evidence="14">Cytochrome P450</fullName>
    </recommendedName>
</protein>